<keyword evidence="9" id="KW-1003">Cell membrane</keyword>
<evidence type="ECO:0000256" key="7">
    <source>
        <dbReference type="ARBA" id="ARBA00023136"/>
    </source>
</evidence>
<feature type="transmembrane region" description="Helical" evidence="9">
    <location>
        <begin position="87"/>
        <end position="108"/>
    </location>
</feature>
<keyword evidence="12" id="KW-1185">Reference proteome</keyword>
<feature type="transmembrane region" description="Helical" evidence="9">
    <location>
        <begin position="207"/>
        <end position="228"/>
    </location>
</feature>
<dbReference type="PANTHER" id="PTHR12570:SF19">
    <property type="entry name" value="MAGNESIUM TRANSPORTER-RELATED"/>
    <property type="match status" value="1"/>
</dbReference>
<dbReference type="InterPro" id="IPR008521">
    <property type="entry name" value="Mg_trans_NIPA"/>
</dbReference>
<evidence type="ECO:0000256" key="6">
    <source>
        <dbReference type="ARBA" id="ARBA00022989"/>
    </source>
</evidence>
<feature type="region of interest" description="Disordered" evidence="10">
    <location>
        <begin position="1"/>
        <end position="25"/>
    </location>
</feature>
<feature type="transmembrane region" description="Helical" evidence="9">
    <location>
        <begin position="114"/>
        <end position="133"/>
    </location>
</feature>
<dbReference type="AlphaFoldDB" id="A0AAV6HXD5"/>
<dbReference type="GO" id="GO:0005886">
    <property type="term" value="C:plasma membrane"/>
    <property type="evidence" value="ECO:0007669"/>
    <property type="project" value="UniProtKB-SubCell"/>
</dbReference>
<dbReference type="PANTHER" id="PTHR12570">
    <property type="match status" value="1"/>
</dbReference>
<evidence type="ECO:0000256" key="4">
    <source>
        <dbReference type="ARBA" id="ARBA00022692"/>
    </source>
</evidence>
<dbReference type="GO" id="GO:0015095">
    <property type="term" value="F:magnesium ion transmembrane transporter activity"/>
    <property type="evidence" value="ECO:0007669"/>
    <property type="project" value="UniProtKB-UniRule"/>
</dbReference>
<keyword evidence="5 9" id="KW-0967">Endosome</keyword>
<protein>
    <recommendedName>
        <fullName evidence="9">Probable magnesium transporter</fullName>
    </recommendedName>
</protein>
<evidence type="ECO:0000256" key="10">
    <source>
        <dbReference type="SAM" id="MobiDB-lite"/>
    </source>
</evidence>
<comment type="subunit">
    <text evidence="3 9">Homodimer.</text>
</comment>
<dbReference type="Proteomes" id="UP000823749">
    <property type="component" value="Chromosome 13"/>
</dbReference>
<keyword evidence="9" id="KW-0460">Magnesium</keyword>
<evidence type="ECO:0000256" key="8">
    <source>
        <dbReference type="ARBA" id="ARBA00025284"/>
    </source>
</evidence>
<evidence type="ECO:0000256" key="9">
    <source>
        <dbReference type="RuleBase" id="RU363078"/>
    </source>
</evidence>
<comment type="subcellular location">
    <subcellularLocation>
        <location evidence="9">Cell membrane</location>
        <topology evidence="9">Multi-pass membrane protein</topology>
    </subcellularLocation>
    <subcellularLocation>
        <location evidence="9">Early endosome</location>
    </subcellularLocation>
    <subcellularLocation>
        <location evidence="1">Membrane</location>
        <topology evidence="1">Multi-pass membrane protein</topology>
    </subcellularLocation>
</comment>
<feature type="transmembrane region" description="Helical" evidence="9">
    <location>
        <begin position="308"/>
        <end position="328"/>
    </location>
</feature>
<feature type="transmembrane region" description="Helical" evidence="9">
    <location>
        <begin position="272"/>
        <end position="296"/>
    </location>
</feature>
<comment type="function">
    <text evidence="8 9">Acts as a Mg(2+) transporter. Can also transport other divalent cations such as Fe(2+), Sr(2+), Ba(2+), Mn(2+) and Co(2+) but to a much less extent than Mg(2+).</text>
</comment>
<evidence type="ECO:0000256" key="1">
    <source>
        <dbReference type="ARBA" id="ARBA00004141"/>
    </source>
</evidence>
<dbReference type="EMBL" id="JACTNZ010000013">
    <property type="protein sequence ID" value="KAG5517422.1"/>
    <property type="molecule type" value="Genomic_DNA"/>
</dbReference>
<name>A0AAV6HXD5_9ERIC</name>
<organism evidence="11 12">
    <name type="scientific">Rhododendron griersonianum</name>
    <dbReference type="NCBI Taxonomy" id="479676"/>
    <lineage>
        <taxon>Eukaryota</taxon>
        <taxon>Viridiplantae</taxon>
        <taxon>Streptophyta</taxon>
        <taxon>Embryophyta</taxon>
        <taxon>Tracheophyta</taxon>
        <taxon>Spermatophyta</taxon>
        <taxon>Magnoliopsida</taxon>
        <taxon>eudicotyledons</taxon>
        <taxon>Gunneridae</taxon>
        <taxon>Pentapetalae</taxon>
        <taxon>asterids</taxon>
        <taxon>Ericales</taxon>
        <taxon>Ericaceae</taxon>
        <taxon>Ericoideae</taxon>
        <taxon>Rhodoreae</taxon>
        <taxon>Rhododendron</taxon>
    </lineage>
</organism>
<dbReference type="Pfam" id="PF05653">
    <property type="entry name" value="Mg_trans_NIPA"/>
    <property type="match status" value="1"/>
</dbReference>
<evidence type="ECO:0000256" key="3">
    <source>
        <dbReference type="ARBA" id="ARBA00011738"/>
    </source>
</evidence>
<feature type="transmembrane region" description="Helical" evidence="9">
    <location>
        <begin position="248"/>
        <end position="265"/>
    </location>
</feature>
<keyword evidence="7 9" id="KW-0472">Membrane</keyword>
<feature type="transmembrane region" description="Helical" evidence="9">
    <location>
        <begin position="40"/>
        <end position="59"/>
    </location>
</feature>
<sequence>MRAQNPNPIRQYPYPHEQKEKRGTREKKIHSIMVFSKDNLIGFLLALSSSAFIGASFIIKKKGLRKAAAASGVRAGVGGYSYLMEPLWWLGMITMITGEVANFVAYAFAPAVLVTPLGALSIIISAVLAHCILKEKLHQLGVLGCVMCIAGSVIIVIHAPQERSITSVQEIWTMATQPAFLLYVGSVIVLVFILIFYFAPQCGHSNVMVFTGICSLMGSLSVMSVKALGTSLKLSLEGNNQLIYPETWFFMIVVATCVVTQMNYLNKALDTFNTAIVSPIYYVMFTSLTIIASVIMFKDWDGQSGGSIVSNICGFIVVLSGTILLHVTRDFERSSPFKGNYAPLSPSFSAGLCNGNGELSNHEEEDEPCSEEVCLRRQELYP</sequence>
<accession>A0AAV6HXD5</accession>
<keyword evidence="9" id="KW-0813">Transport</keyword>
<dbReference type="SUPFAM" id="SSF103481">
    <property type="entry name" value="Multidrug resistance efflux transporter EmrE"/>
    <property type="match status" value="1"/>
</dbReference>
<dbReference type="GO" id="GO:0005769">
    <property type="term" value="C:early endosome"/>
    <property type="evidence" value="ECO:0007669"/>
    <property type="project" value="UniProtKB-SubCell"/>
</dbReference>
<evidence type="ECO:0000256" key="5">
    <source>
        <dbReference type="ARBA" id="ARBA00022753"/>
    </source>
</evidence>
<evidence type="ECO:0000313" key="12">
    <source>
        <dbReference type="Proteomes" id="UP000823749"/>
    </source>
</evidence>
<gene>
    <name evidence="11" type="ORF">RHGRI_037981</name>
</gene>
<comment type="caution">
    <text evidence="11">The sequence shown here is derived from an EMBL/GenBank/DDBJ whole genome shotgun (WGS) entry which is preliminary data.</text>
</comment>
<evidence type="ECO:0000313" key="11">
    <source>
        <dbReference type="EMBL" id="KAG5517422.1"/>
    </source>
</evidence>
<feature type="transmembrane region" description="Helical" evidence="9">
    <location>
        <begin position="180"/>
        <end position="200"/>
    </location>
</feature>
<evidence type="ECO:0000256" key="2">
    <source>
        <dbReference type="ARBA" id="ARBA00007001"/>
    </source>
</evidence>
<comment type="similarity">
    <text evidence="2 9">Belongs to the NIPA (TC 2.A.7) family.</text>
</comment>
<keyword evidence="9" id="KW-0406">Ion transport</keyword>
<feature type="transmembrane region" description="Helical" evidence="9">
    <location>
        <begin position="140"/>
        <end position="160"/>
    </location>
</feature>
<reference evidence="11 12" key="1">
    <citation type="submission" date="2020-08" db="EMBL/GenBank/DDBJ databases">
        <title>Plant Genome Project.</title>
        <authorList>
            <person name="Zhang R.-G."/>
        </authorList>
    </citation>
    <scope>NUCLEOTIDE SEQUENCE [LARGE SCALE GENOMIC DNA]</scope>
    <source>
        <strain evidence="11">WSP0</strain>
        <tissue evidence="11">Leaf</tissue>
    </source>
</reference>
<keyword evidence="6 9" id="KW-1133">Transmembrane helix</keyword>
<keyword evidence="4 9" id="KW-0812">Transmembrane</keyword>
<proteinExistence type="inferred from homology"/>
<dbReference type="InterPro" id="IPR037185">
    <property type="entry name" value="EmrE-like"/>
</dbReference>